<dbReference type="OrthoDB" id="5590282at2759"/>
<dbReference type="FunFam" id="1.10.472.10:FF:000034">
    <property type="entry name" value="D2/4-type cyclin"/>
    <property type="match status" value="1"/>
</dbReference>
<evidence type="ECO:0000313" key="9">
    <source>
        <dbReference type="Proteomes" id="UP000515121"/>
    </source>
</evidence>
<dbReference type="PANTHER" id="PTHR10177">
    <property type="entry name" value="CYCLINS"/>
    <property type="match status" value="1"/>
</dbReference>
<keyword evidence="2" id="KW-0132">Cell division</keyword>
<keyword evidence="4" id="KW-0131">Cell cycle</keyword>
<dbReference type="InterPro" id="IPR036915">
    <property type="entry name" value="Cyclin-like_sf"/>
</dbReference>
<gene>
    <name evidence="10" type="primary">LOC111311307</name>
</gene>
<name>A0A6P6ANH2_DURZI</name>
<dbReference type="InterPro" id="IPR048258">
    <property type="entry name" value="Cyclins_cyclin-box"/>
</dbReference>
<comment type="similarity">
    <text evidence="1">Belongs to the cyclin family. Cyclin D subfamily.</text>
</comment>
<keyword evidence="3 5" id="KW-0195">Cyclin</keyword>
<dbReference type="CDD" id="cd20544">
    <property type="entry name" value="CYCLIN_AtCycD-like_rpt2"/>
    <property type="match status" value="1"/>
</dbReference>
<feature type="region of interest" description="Disordered" evidence="6">
    <location>
        <begin position="331"/>
        <end position="355"/>
    </location>
</feature>
<dbReference type="InterPro" id="IPR006671">
    <property type="entry name" value="Cyclin_N"/>
</dbReference>
<evidence type="ECO:0000256" key="6">
    <source>
        <dbReference type="SAM" id="MobiDB-lite"/>
    </source>
</evidence>
<sequence length="361" mass="40315">MEPSFDCAVSSLLCSEDNNSIFYDNDYCAGGSELEGFGATWNHRYYRNLNQNRVFNGVHEDGLPLQSEECLALMVEKEHQHLPNFDYLKRLQSGDLDLTARKEAVDWIGKVHVHFGFGPLCAYLSINYLDRFLSAYELPKGKAWMMQLLAVACLSLAAKMEETEVPLILDLQVGESKFVFEARTIQRMELLVLSTLSWRMQAITPFSFLDYFLYKLNDDKIPLRSSILRSIQLISSTIKGIDFLEFKPSEIAAAVAMSVAVETRTVDTEKAISVLTQHVQKERVTKCVELVHDLSLVGGSVKEGNASVPSVPHSPIGVLDAPCLSYKSDNTTVGSCSSSSHTNSSPSIKRRKLNRSCEVQL</sequence>
<evidence type="ECO:0000259" key="8">
    <source>
        <dbReference type="SMART" id="SM01332"/>
    </source>
</evidence>
<evidence type="ECO:0000256" key="2">
    <source>
        <dbReference type="ARBA" id="ARBA00022618"/>
    </source>
</evidence>
<dbReference type="KEGG" id="dzi:111311307"/>
<dbReference type="AlphaFoldDB" id="A0A6P6ANH2"/>
<dbReference type="InterPro" id="IPR013763">
    <property type="entry name" value="Cyclin-like_dom"/>
</dbReference>
<dbReference type="Pfam" id="PF02984">
    <property type="entry name" value="Cyclin_C"/>
    <property type="match status" value="1"/>
</dbReference>
<keyword evidence="9" id="KW-1185">Reference proteome</keyword>
<evidence type="ECO:0000256" key="5">
    <source>
        <dbReference type="RuleBase" id="RU000383"/>
    </source>
</evidence>
<dbReference type="SMART" id="SM00385">
    <property type="entry name" value="CYCLIN"/>
    <property type="match status" value="1"/>
</dbReference>
<evidence type="ECO:0000313" key="10">
    <source>
        <dbReference type="RefSeq" id="XP_022766416.1"/>
    </source>
</evidence>
<evidence type="ECO:0000256" key="4">
    <source>
        <dbReference type="ARBA" id="ARBA00023306"/>
    </source>
</evidence>
<dbReference type="InterPro" id="IPR004367">
    <property type="entry name" value="Cyclin_C-dom"/>
</dbReference>
<evidence type="ECO:0000259" key="7">
    <source>
        <dbReference type="SMART" id="SM00385"/>
    </source>
</evidence>
<dbReference type="PROSITE" id="PS00292">
    <property type="entry name" value="CYCLINS"/>
    <property type="match status" value="1"/>
</dbReference>
<dbReference type="GeneID" id="111311307"/>
<dbReference type="InterPro" id="IPR039361">
    <property type="entry name" value="Cyclin"/>
</dbReference>
<feature type="domain" description="Cyclin C-terminal" evidence="8">
    <location>
        <begin position="203"/>
        <end position="314"/>
    </location>
</feature>
<organism evidence="9 10">
    <name type="scientific">Durio zibethinus</name>
    <name type="common">Durian</name>
    <dbReference type="NCBI Taxonomy" id="66656"/>
    <lineage>
        <taxon>Eukaryota</taxon>
        <taxon>Viridiplantae</taxon>
        <taxon>Streptophyta</taxon>
        <taxon>Embryophyta</taxon>
        <taxon>Tracheophyta</taxon>
        <taxon>Spermatophyta</taxon>
        <taxon>Magnoliopsida</taxon>
        <taxon>eudicotyledons</taxon>
        <taxon>Gunneridae</taxon>
        <taxon>Pentapetalae</taxon>
        <taxon>rosids</taxon>
        <taxon>malvids</taxon>
        <taxon>Malvales</taxon>
        <taxon>Malvaceae</taxon>
        <taxon>Helicteroideae</taxon>
        <taxon>Durio</taxon>
    </lineage>
</organism>
<feature type="compositionally biased region" description="Low complexity" evidence="6">
    <location>
        <begin position="335"/>
        <end position="347"/>
    </location>
</feature>
<reference evidence="10" key="1">
    <citation type="submission" date="2025-08" db="UniProtKB">
        <authorList>
            <consortium name="RefSeq"/>
        </authorList>
    </citation>
    <scope>IDENTIFICATION</scope>
    <source>
        <tissue evidence="10">Fruit stalk</tissue>
    </source>
</reference>
<dbReference type="Pfam" id="PF00134">
    <property type="entry name" value="Cyclin_N"/>
    <property type="match status" value="1"/>
</dbReference>
<dbReference type="SUPFAM" id="SSF47954">
    <property type="entry name" value="Cyclin-like"/>
    <property type="match status" value="2"/>
</dbReference>
<evidence type="ECO:0000256" key="3">
    <source>
        <dbReference type="ARBA" id="ARBA00023127"/>
    </source>
</evidence>
<proteinExistence type="inferred from homology"/>
<dbReference type="GO" id="GO:0051301">
    <property type="term" value="P:cell division"/>
    <property type="evidence" value="ECO:0007669"/>
    <property type="project" value="UniProtKB-KW"/>
</dbReference>
<dbReference type="FunFam" id="1.10.472.10:FF:000040">
    <property type="entry name" value="D6-type cyclin"/>
    <property type="match status" value="1"/>
</dbReference>
<dbReference type="Proteomes" id="UP000515121">
    <property type="component" value="Unplaced"/>
</dbReference>
<dbReference type="SMART" id="SM01332">
    <property type="entry name" value="Cyclin_C"/>
    <property type="match status" value="1"/>
</dbReference>
<dbReference type="CDD" id="cd20543">
    <property type="entry name" value="CYCLIN_AtCycD-like_rpt1"/>
    <property type="match status" value="1"/>
</dbReference>
<protein>
    <submittedName>
        <fullName evidence="10">Cyclin-D3-1-like</fullName>
    </submittedName>
</protein>
<dbReference type="RefSeq" id="XP_022766416.1">
    <property type="nucleotide sequence ID" value="XM_022910681.1"/>
</dbReference>
<evidence type="ECO:0000256" key="1">
    <source>
        <dbReference type="ARBA" id="ARBA00009065"/>
    </source>
</evidence>
<dbReference type="Gene3D" id="1.10.472.10">
    <property type="entry name" value="Cyclin-like"/>
    <property type="match status" value="2"/>
</dbReference>
<feature type="domain" description="Cyclin-like" evidence="7">
    <location>
        <begin position="106"/>
        <end position="194"/>
    </location>
</feature>
<accession>A0A6P6ANH2</accession>